<accession>A0ACB7JCT3</accession>
<evidence type="ECO:0000313" key="2">
    <source>
        <dbReference type="Proteomes" id="UP000824881"/>
    </source>
</evidence>
<reference evidence="1 2" key="1">
    <citation type="journal article" date="2021" name="Appl. Environ. Microbiol.">
        <title>Genetic linkage and physical mapping for an oyster mushroom Pleurotus cornucopiae and QTL analysis for the trait cap color.</title>
        <authorList>
            <person name="Zhang Y."/>
            <person name="Gao W."/>
            <person name="Sonnenberg A."/>
            <person name="Chen Q."/>
            <person name="Zhang J."/>
            <person name="Huang C."/>
        </authorList>
    </citation>
    <scope>NUCLEOTIDE SEQUENCE [LARGE SCALE GENOMIC DNA]</scope>
    <source>
        <strain evidence="1">CCMSSC00406</strain>
    </source>
</reference>
<keyword evidence="2" id="KW-1185">Reference proteome</keyword>
<organism evidence="1 2">
    <name type="scientific">Pleurotus cornucopiae</name>
    <name type="common">Cornucopia mushroom</name>
    <dbReference type="NCBI Taxonomy" id="5321"/>
    <lineage>
        <taxon>Eukaryota</taxon>
        <taxon>Fungi</taxon>
        <taxon>Dikarya</taxon>
        <taxon>Basidiomycota</taxon>
        <taxon>Agaricomycotina</taxon>
        <taxon>Agaricomycetes</taxon>
        <taxon>Agaricomycetidae</taxon>
        <taxon>Agaricales</taxon>
        <taxon>Pleurotineae</taxon>
        <taxon>Pleurotaceae</taxon>
        <taxon>Pleurotus</taxon>
    </lineage>
</organism>
<name>A0ACB7JCT3_PLECO</name>
<evidence type="ECO:0000313" key="1">
    <source>
        <dbReference type="EMBL" id="KAG9227619.1"/>
    </source>
</evidence>
<comment type="caution">
    <text evidence="1">The sequence shown here is derived from an EMBL/GenBank/DDBJ whole genome shotgun (WGS) entry which is preliminary data.</text>
</comment>
<sequence length="965" mass="107537">MDPINNSILSSDDSDDELDWEEVEVPQAEHLEITLQPKATSTKASTKRKGLSHTERLTRIHCHKIHTICLIANGWIRNHWINDELLQARLLSLTPLPLQNSFAMIHKSRVPDAARRGYLFEASITRLAEWWSESFFEVTPEGHLRNRTFEDVQLGLEAQGFRSLAEPAAKKPAAPAPAFPELIQSLHQSPTIDNETLQDILDDDGEFIRTPKSLMKHALMRKGSRDLSAQLFTALCRSLGIPTRLVVSIQSVPWQANINKPKAKPRTKKGKGKAIESQASSVDPGSGSDAKSTQLQGQSLNGDLKEQSQAKSNPIIKLRKQKPKGNRLGGPSPAASSFARNHIPSPSVTPPVFWTEVFSRGDGRWLAVDPVRCIVNKRKAFDPSPGASAPPGPSSFGSLGTPAPQKIARPTFSYAVSENRMAYVLAFEEDGYARDVTRRYAREYGAKVSKVQGQGRGKGRLEWWNRVLSIVHRPYRLHRDDIEDEELDANEMKEAMPTTISGFKDHPLYVLTRHLHQNQIIYPEPPDTPELGKFRGEPVYPRSAVVDLKSSENWLRSEGRVVKAGCQPLKMVKARSGTVNKLREIETLKTAGAGNGEVMQGLYARGQTEMYVPPPVIDGIVPKNNFGNIDLYVPSMLPRGGVHVPFKGVAKIARQLGLDYAEAVTRFDFKNRRALPVIEGVVIAVENEDVLLEAYWEAEKELEEKAHKQREERVVKRWKRLIQALQIRQRLQNQYQNTHNEIPPADHHQPVQGEMVIEKDHDTDQAGGFLVGADDVVQPFHLPRNFHPVLPSYPPVLRPAPHEADDGVNTSENEDMANPEPVIFKTMDIDSDEEPNVDVNTTSNTSQLNLVPKSMKELAARMDTTSVAADDVSESPLPPETEATTDQAMAKSTCTHNGKALKRSATRSSARVSRQKCKKDSDSEDESMASDSPLPKKRRTKGLDESVPVPSSSRVLRPRLPRREA</sequence>
<dbReference type="Proteomes" id="UP000824881">
    <property type="component" value="Unassembled WGS sequence"/>
</dbReference>
<dbReference type="EMBL" id="WQMT02000001">
    <property type="protein sequence ID" value="KAG9227619.1"/>
    <property type="molecule type" value="Genomic_DNA"/>
</dbReference>
<protein>
    <submittedName>
        <fullName evidence="1">Uncharacterized protein</fullName>
    </submittedName>
</protein>
<proteinExistence type="predicted"/>
<gene>
    <name evidence="1" type="ORF">CCMSSC00406_0000735</name>
</gene>